<evidence type="ECO:0000256" key="3">
    <source>
        <dbReference type="ARBA" id="ARBA00022448"/>
    </source>
</evidence>
<evidence type="ECO:0000259" key="5">
    <source>
        <dbReference type="Pfam" id="PF00496"/>
    </source>
</evidence>
<dbReference type="SUPFAM" id="SSF53850">
    <property type="entry name" value="Periplasmic binding protein-like II"/>
    <property type="match status" value="2"/>
</dbReference>
<gene>
    <name evidence="6" type="ORF">PSQ90_01740</name>
</gene>
<evidence type="ECO:0000313" key="6">
    <source>
        <dbReference type="EMBL" id="WDR06208.1"/>
    </source>
</evidence>
<dbReference type="Gene3D" id="3.10.105.10">
    <property type="entry name" value="Dipeptide-binding Protein, Domain 3"/>
    <property type="match status" value="1"/>
</dbReference>
<dbReference type="PANTHER" id="PTHR30290">
    <property type="entry name" value="PERIPLASMIC BINDING COMPONENT OF ABC TRANSPORTER"/>
    <property type="match status" value="1"/>
</dbReference>
<evidence type="ECO:0000313" key="7">
    <source>
        <dbReference type="Proteomes" id="UP001222118"/>
    </source>
</evidence>
<keyword evidence="4" id="KW-0732">Signal</keyword>
<reference evidence="6 7" key="1">
    <citation type="submission" date="2023-02" db="EMBL/GenBank/DDBJ databases">
        <title>Devosia chondri sp. nov., isolated from the phycosphere of marine algae.</title>
        <authorList>
            <person name="Kim J.M."/>
            <person name="Lee J.K."/>
            <person name="Choi B.J."/>
            <person name="Bayburt H."/>
            <person name="Jeon C.O."/>
        </authorList>
    </citation>
    <scope>NUCLEOTIDE SEQUENCE [LARGE SCALE GENOMIC DNA]</scope>
    <source>
        <strain evidence="6 7">G2-5</strain>
    </source>
</reference>
<evidence type="ECO:0000256" key="4">
    <source>
        <dbReference type="ARBA" id="ARBA00022729"/>
    </source>
</evidence>
<dbReference type="InterPro" id="IPR000914">
    <property type="entry name" value="SBP_5_dom"/>
</dbReference>
<organism evidence="6 7">
    <name type="scientific">Devosia rhodophyticola</name>
    <dbReference type="NCBI Taxonomy" id="3026423"/>
    <lineage>
        <taxon>Bacteria</taxon>
        <taxon>Pseudomonadati</taxon>
        <taxon>Pseudomonadota</taxon>
        <taxon>Alphaproteobacteria</taxon>
        <taxon>Hyphomicrobiales</taxon>
        <taxon>Devosiaceae</taxon>
        <taxon>Devosia</taxon>
    </lineage>
</organism>
<dbReference type="Proteomes" id="UP001222118">
    <property type="component" value="Chromosome"/>
</dbReference>
<dbReference type="RefSeq" id="WP_282211722.1">
    <property type="nucleotide sequence ID" value="NZ_CP118247.1"/>
</dbReference>
<dbReference type="Gene3D" id="3.40.190.10">
    <property type="entry name" value="Periplasmic binding protein-like II"/>
    <property type="match status" value="1"/>
</dbReference>
<evidence type="ECO:0000256" key="1">
    <source>
        <dbReference type="ARBA" id="ARBA00004418"/>
    </source>
</evidence>
<dbReference type="Pfam" id="PF00496">
    <property type="entry name" value="SBP_bac_5"/>
    <property type="match status" value="2"/>
</dbReference>
<keyword evidence="7" id="KW-1185">Reference proteome</keyword>
<sequence>MCRPGSPGHKLQTRDPLSDIRVRHAIAYAIDMDTIVETLLEGKAISAVGLLPNGPLKPEGLNAYKYDPDKARELLKEAGWDSSQELDMVYYYADQLTADMMAAFQAYLADVGIKMNYRLLEGDVAAQLNTVPEDPVNGPSAVKWNLGYGARAALALQEYYNGFATGSSAHTPGSPEMDKLIAGINATSDPAKLKTAYAAIQTYENEQLDTIPLYYQQLFIYESTRLNRNGHEYGNEQYNYDWGIVDWTVEPDADGKKVLYTNTAPAQFFEQPWLNLGIWIHNKVVFDHLLVADGSLTSFGPQLAESYNVSDDGMTVSFTLRDGLTWHDGSPLTVEDVAWSIKTAMMIPTVNPVVSNTIHSIEGADAYSDGSADDVSGIALDGNTITLTFATLDPNVLLSFSQFAPLPAKYFPDIDPLQIQQSSFWQKPIGSGPFMVSEVKMNDFTTMVPFPDYFGGVAKIDEIVAFPSGDGDGNLLKNAGAHKADYGFTKNTADVSALEGMDFMKVTPADIPYTRMMWINHYPMN</sequence>
<comment type="subcellular location">
    <subcellularLocation>
        <location evidence="1">Periplasm</location>
    </subcellularLocation>
</comment>
<dbReference type="PANTHER" id="PTHR30290:SF9">
    <property type="entry name" value="OLIGOPEPTIDE-BINDING PROTEIN APPA"/>
    <property type="match status" value="1"/>
</dbReference>
<evidence type="ECO:0000256" key="2">
    <source>
        <dbReference type="ARBA" id="ARBA00005695"/>
    </source>
</evidence>
<accession>A0ABY7YYQ7</accession>
<dbReference type="EMBL" id="CP118247">
    <property type="protein sequence ID" value="WDR06208.1"/>
    <property type="molecule type" value="Genomic_DNA"/>
</dbReference>
<protein>
    <submittedName>
        <fullName evidence="6">ABC transporter substrate-binding protein</fullName>
    </submittedName>
</protein>
<dbReference type="InterPro" id="IPR039424">
    <property type="entry name" value="SBP_5"/>
</dbReference>
<name>A0ABY7YYQ7_9HYPH</name>
<proteinExistence type="inferred from homology"/>
<keyword evidence="3" id="KW-0813">Transport</keyword>
<feature type="domain" description="Solute-binding protein family 5" evidence="5">
    <location>
        <begin position="13"/>
        <end position="123"/>
    </location>
</feature>
<feature type="domain" description="Solute-binding protein family 5" evidence="5">
    <location>
        <begin position="300"/>
        <end position="521"/>
    </location>
</feature>
<comment type="similarity">
    <text evidence="2">Belongs to the bacterial solute-binding protein 5 family.</text>
</comment>